<name>A0A0K2H3J5_9CORY</name>
<dbReference type="AlphaFoldDB" id="A0A0K2H3J5"/>
<evidence type="ECO:0000313" key="1">
    <source>
        <dbReference type="EMBL" id="ALA68261.1"/>
    </source>
</evidence>
<evidence type="ECO:0008006" key="3">
    <source>
        <dbReference type="Google" id="ProtNLM"/>
    </source>
</evidence>
<reference evidence="1 2" key="1">
    <citation type="submission" date="2013-10" db="EMBL/GenBank/DDBJ databases">
        <title>Complete genome sequence of Corynebacterium lactis DSM 45799(T), isolated from raw cow milk.</title>
        <authorList>
            <person name="Ruckert C."/>
            <person name="Albersmeier A."/>
            <person name="Lipski A."/>
            <person name="Kalinowski J."/>
        </authorList>
    </citation>
    <scope>NUCLEOTIDE SEQUENCE [LARGE SCALE GENOMIC DNA]</scope>
    <source>
        <strain evidence="1 2">RW2-5</strain>
    </source>
</reference>
<dbReference type="RefSeq" id="WP_053413057.1">
    <property type="nucleotide sequence ID" value="NZ_CP006841.1"/>
</dbReference>
<dbReference type="KEGG" id="clw:CLAC_11870"/>
<dbReference type="EMBL" id="CP006841">
    <property type="protein sequence ID" value="ALA68261.1"/>
    <property type="molecule type" value="Genomic_DNA"/>
</dbReference>
<dbReference type="PATRIC" id="fig|1408189.4.peg.2394"/>
<dbReference type="Pfam" id="PF12686">
    <property type="entry name" value="DUF3800"/>
    <property type="match status" value="1"/>
</dbReference>
<evidence type="ECO:0000313" key="2">
    <source>
        <dbReference type="Proteomes" id="UP000058446"/>
    </source>
</evidence>
<dbReference type="STRING" id="1408189.CLAC_11870"/>
<sequence>MMLHAFVDESESKTDYYFLSALILDDQGLSTLNTRLANLLAEETVSDHLAGVEELHGYEMMQQKGDWKGVPFRLATSIYRRALTITNECSLALYIEGIDRNRLSRKYDRPYDPRDLAISYTLERINEFSQRNGDTASVYLDDHHTADEARKNFVAQQQNGTFGLKSSKLEQIHSFDFFDSKEHWGLQAADLCTYIANRHVVQPSSNPKVIKLQNILWSQLEDVVSAGRLRIWP</sequence>
<dbReference type="Proteomes" id="UP000058446">
    <property type="component" value="Chromosome"/>
</dbReference>
<keyword evidence="2" id="KW-1185">Reference proteome</keyword>
<organism evidence="1 2">
    <name type="scientific">Corynebacterium lactis RW2-5</name>
    <dbReference type="NCBI Taxonomy" id="1408189"/>
    <lineage>
        <taxon>Bacteria</taxon>
        <taxon>Bacillati</taxon>
        <taxon>Actinomycetota</taxon>
        <taxon>Actinomycetes</taxon>
        <taxon>Mycobacteriales</taxon>
        <taxon>Corynebacteriaceae</taxon>
        <taxon>Corynebacterium</taxon>
    </lineage>
</organism>
<gene>
    <name evidence="1" type="ORF">CLAC_11870</name>
</gene>
<dbReference type="InterPro" id="IPR024524">
    <property type="entry name" value="DUF3800"/>
</dbReference>
<protein>
    <recommendedName>
        <fullName evidence="3">DUF3800 domain-containing protein</fullName>
    </recommendedName>
</protein>
<dbReference type="OrthoDB" id="3243307at2"/>
<accession>A0A0K2H3J5</accession>
<proteinExistence type="predicted"/>